<dbReference type="InterPro" id="IPR009060">
    <property type="entry name" value="UBA-like_sf"/>
</dbReference>
<dbReference type="Proteomes" id="UP000492821">
    <property type="component" value="Unassembled WGS sequence"/>
</dbReference>
<dbReference type="PROSITE" id="PS50030">
    <property type="entry name" value="UBA"/>
    <property type="match status" value="1"/>
</dbReference>
<dbReference type="WBParaSite" id="Pan_g3229.t1">
    <property type="protein sequence ID" value="Pan_g3229.t1"/>
    <property type="gene ID" value="Pan_g3229"/>
</dbReference>
<dbReference type="SMART" id="SM00165">
    <property type="entry name" value="UBA"/>
    <property type="match status" value="1"/>
</dbReference>
<evidence type="ECO:0000259" key="1">
    <source>
        <dbReference type="PROSITE" id="PS50030"/>
    </source>
</evidence>
<name>A0A7E4VTJ5_PANRE</name>
<keyword evidence="2" id="KW-1185">Reference proteome</keyword>
<dbReference type="AlphaFoldDB" id="A0A7E4VTJ5"/>
<sequence length="300" mass="32719">MSTQVIFESDSKSFSADRTVSEILSELLPAERQPNAEIFMKARKLRRDQKLSETPGFSSHSVFRVRERKTTDDTPTLSTDALRAKVVELEQRTQNYTAYEERILLDVMWKKDYIQELLKAHPIIQEEPVLVNVMTDLSLMYAILGEESGFIQQHPKLIQVLIKFLDDVLPNAMHTMLSNTNPAVFRDAARFARAGGAGGAPAVPRNAGPAAITPEMLQQALMAFGNAAAGPSAPGAPAPAPAPAVVDPLTAARVEYSAQLTQLADYGFTDETENLQVLNSVGGDIAAAIDLLMVMRHGSD</sequence>
<organism evidence="2 3">
    <name type="scientific">Panagrellus redivivus</name>
    <name type="common">Microworm</name>
    <dbReference type="NCBI Taxonomy" id="6233"/>
    <lineage>
        <taxon>Eukaryota</taxon>
        <taxon>Metazoa</taxon>
        <taxon>Ecdysozoa</taxon>
        <taxon>Nematoda</taxon>
        <taxon>Chromadorea</taxon>
        <taxon>Rhabditida</taxon>
        <taxon>Tylenchina</taxon>
        <taxon>Panagrolaimomorpha</taxon>
        <taxon>Panagrolaimoidea</taxon>
        <taxon>Panagrolaimidae</taxon>
        <taxon>Panagrellus</taxon>
    </lineage>
</organism>
<feature type="domain" description="UBA" evidence="1">
    <location>
        <begin position="253"/>
        <end position="295"/>
    </location>
</feature>
<dbReference type="Gene3D" id="1.10.8.10">
    <property type="entry name" value="DNA helicase RuvA subunit, C-terminal domain"/>
    <property type="match status" value="1"/>
</dbReference>
<evidence type="ECO:0000313" key="3">
    <source>
        <dbReference type="WBParaSite" id="Pan_g3229.t1"/>
    </source>
</evidence>
<accession>A0A7E4VTJ5</accession>
<proteinExistence type="predicted"/>
<reference evidence="3" key="2">
    <citation type="submission" date="2020-10" db="UniProtKB">
        <authorList>
            <consortium name="WormBaseParasite"/>
        </authorList>
    </citation>
    <scope>IDENTIFICATION</scope>
</reference>
<dbReference type="InterPro" id="IPR015940">
    <property type="entry name" value="UBA"/>
</dbReference>
<evidence type="ECO:0000313" key="2">
    <source>
        <dbReference type="Proteomes" id="UP000492821"/>
    </source>
</evidence>
<reference evidence="2" key="1">
    <citation type="journal article" date="2013" name="Genetics">
        <title>The draft genome and transcriptome of Panagrellus redivivus are shaped by the harsh demands of a free-living lifestyle.</title>
        <authorList>
            <person name="Srinivasan J."/>
            <person name="Dillman A.R."/>
            <person name="Macchietto M.G."/>
            <person name="Heikkinen L."/>
            <person name="Lakso M."/>
            <person name="Fracchia K.M."/>
            <person name="Antoshechkin I."/>
            <person name="Mortazavi A."/>
            <person name="Wong G."/>
            <person name="Sternberg P.W."/>
        </authorList>
    </citation>
    <scope>NUCLEOTIDE SEQUENCE [LARGE SCALE GENOMIC DNA]</scope>
    <source>
        <strain evidence="2">MT8872</strain>
    </source>
</reference>
<protein>
    <submittedName>
        <fullName evidence="3">UBA domain-containing protein</fullName>
    </submittedName>
</protein>
<dbReference type="SUPFAM" id="SSF46934">
    <property type="entry name" value="UBA-like"/>
    <property type="match status" value="1"/>
</dbReference>